<evidence type="ECO:0000256" key="1">
    <source>
        <dbReference type="HAMAP-Rule" id="MF_01079"/>
    </source>
</evidence>
<evidence type="ECO:0000313" key="3">
    <source>
        <dbReference type="Proteomes" id="UP000248557"/>
    </source>
</evidence>
<name>A0A328Q784_9EURY</name>
<dbReference type="InterPro" id="IPR007183">
    <property type="entry name" value="UPF0280"/>
</dbReference>
<gene>
    <name evidence="2" type="ORF">CA615_06575</name>
</gene>
<comment type="caution">
    <text evidence="2">The sequence shown here is derived from an EMBL/GenBank/DDBJ whole genome shotgun (WGS) entry which is preliminary data.</text>
</comment>
<comment type="similarity">
    <text evidence="1">Belongs to the UPF0280 family.</text>
</comment>
<dbReference type="InterPro" id="IPR003374">
    <property type="entry name" value="ApbE-like_sf"/>
</dbReference>
<dbReference type="Proteomes" id="UP000248557">
    <property type="component" value="Unassembled WGS sequence"/>
</dbReference>
<sequence>MPKNTLHIKNIDIQTTHIMLKTDINCDIKPFIQNQREIILNEIKENPNFLKSYTPIPLIDKKPILKLMTKAGEIANTGPMAAVAGSISEMCLDYLESFKSKFSIVENGGDIALKTNKKINMGIYAGKTSFSYNYGFKIKPKPYKYGICTSSYDGPSKSFGSTDATIVFSKQSSIADSLATSIGNYGNGNTENEVVHNALSYAEKYSDYYEGVLVIKGETLGKTGHIPQLISINNTHVKEAFEIE</sequence>
<proteinExistence type="inferred from homology"/>
<protein>
    <recommendedName>
        <fullName evidence="1">UPF0280 protein CA615_06575</fullName>
    </recommendedName>
</protein>
<dbReference type="EMBL" id="NGJK01000081">
    <property type="protein sequence ID" value="RAP02619.1"/>
    <property type="molecule type" value="Genomic_DNA"/>
</dbReference>
<dbReference type="Gene3D" id="3.10.520.10">
    <property type="entry name" value="ApbE-like domains"/>
    <property type="match status" value="1"/>
</dbReference>
<dbReference type="PIRSF" id="PIRSF006421">
    <property type="entry name" value="UCP006421"/>
    <property type="match status" value="1"/>
</dbReference>
<organism evidence="2 3">
    <name type="scientific">Methanosphaera stadtmanae</name>
    <dbReference type="NCBI Taxonomy" id="2317"/>
    <lineage>
        <taxon>Archaea</taxon>
        <taxon>Methanobacteriati</taxon>
        <taxon>Methanobacteriota</taxon>
        <taxon>Methanomada group</taxon>
        <taxon>Methanobacteria</taxon>
        <taxon>Methanobacteriales</taxon>
        <taxon>Methanobacteriaceae</taxon>
        <taxon>Methanosphaera</taxon>
    </lineage>
</organism>
<dbReference type="OMA" id="NGYGICT"/>
<dbReference type="GeneID" id="3855950"/>
<dbReference type="RefSeq" id="WP_011406898.1">
    <property type="nucleotide sequence ID" value="NZ_CATZNA010000068.1"/>
</dbReference>
<dbReference type="AlphaFoldDB" id="A0A328Q784"/>
<dbReference type="InterPro" id="IPR037456">
    <property type="entry name" value="MA1715-like"/>
</dbReference>
<dbReference type="SMR" id="A0A328Q784"/>
<evidence type="ECO:0000313" key="2">
    <source>
        <dbReference type="EMBL" id="RAP02619.1"/>
    </source>
</evidence>
<dbReference type="NCBIfam" id="NF003321">
    <property type="entry name" value="PRK04334.1-1"/>
    <property type="match status" value="1"/>
</dbReference>
<dbReference type="HAMAP" id="MF_01079">
    <property type="entry name" value="UPF0280"/>
    <property type="match status" value="1"/>
</dbReference>
<dbReference type="SUPFAM" id="SSF143631">
    <property type="entry name" value="ApbE-like"/>
    <property type="match status" value="1"/>
</dbReference>
<accession>A0A328Q784</accession>
<reference evidence="2 3" key="1">
    <citation type="submission" date="2017-05" db="EMBL/GenBank/DDBJ databases">
        <title>Host range expansion of the Methanosphaera genus to humans and monogastric animals involves recent and extensive reduction in genome content.</title>
        <authorList>
            <person name="Hoedt E.C."/>
            <person name="Volmer J.G."/>
            <person name="Parks D.H."/>
            <person name="Rosewarne C.P."/>
            <person name="Denman S.E."/>
            <person name="Mcsweeney C.S."/>
            <person name="O Cuiv P."/>
            <person name="Hugenholtz P."/>
            <person name="Tyson G.W."/>
            <person name="Morrison M."/>
        </authorList>
    </citation>
    <scope>NUCLEOTIDE SEQUENCE [LARGE SCALE GENOMIC DNA]</scope>
    <source>
        <strain evidence="2 3">PA5</strain>
    </source>
</reference>